<evidence type="ECO:0000256" key="9">
    <source>
        <dbReference type="SAM" id="MobiDB-lite"/>
    </source>
</evidence>
<evidence type="ECO:0000256" key="6">
    <source>
        <dbReference type="ARBA" id="ARBA00023054"/>
    </source>
</evidence>
<evidence type="ECO:0000313" key="10">
    <source>
        <dbReference type="EMBL" id="RXK36075.1"/>
    </source>
</evidence>
<evidence type="ECO:0000256" key="5">
    <source>
        <dbReference type="ARBA" id="ARBA00022552"/>
    </source>
</evidence>
<feature type="compositionally biased region" description="Basic residues" evidence="9">
    <location>
        <begin position="108"/>
        <end position="128"/>
    </location>
</feature>
<comment type="similarity">
    <text evidence="3 8">Belongs to the CGR1 family.</text>
</comment>
<dbReference type="Pfam" id="PF03879">
    <property type="entry name" value="Cgr1"/>
    <property type="match status" value="1"/>
</dbReference>
<dbReference type="VEuPathDB" id="FungiDB:TREMEDRAFT_28248"/>
<proteinExistence type="inferred from homology"/>
<evidence type="ECO:0000256" key="1">
    <source>
        <dbReference type="ARBA" id="ARBA00004090"/>
    </source>
</evidence>
<dbReference type="AlphaFoldDB" id="A0A4Q1BF00"/>
<dbReference type="OrthoDB" id="277961at2759"/>
<comment type="subcellular location">
    <subcellularLocation>
        <location evidence="2 8">Nucleus</location>
        <location evidence="2 8">Nucleolus</location>
    </subcellularLocation>
</comment>
<reference evidence="10 11" key="1">
    <citation type="submission" date="2016-06" db="EMBL/GenBank/DDBJ databases">
        <title>Evolution of pathogenesis and genome organization in the Tremellales.</title>
        <authorList>
            <person name="Cuomo C."/>
            <person name="Litvintseva A."/>
            <person name="Heitman J."/>
            <person name="Chen Y."/>
            <person name="Sun S."/>
            <person name="Springer D."/>
            <person name="Dromer F."/>
            <person name="Young S."/>
            <person name="Zeng Q."/>
            <person name="Chapman S."/>
            <person name="Gujja S."/>
            <person name="Saif S."/>
            <person name="Birren B."/>
        </authorList>
    </citation>
    <scope>NUCLEOTIDE SEQUENCE [LARGE SCALE GENOMIC DNA]</scope>
    <source>
        <strain evidence="10 11">ATCC 28783</strain>
    </source>
</reference>
<evidence type="ECO:0000256" key="7">
    <source>
        <dbReference type="ARBA" id="ARBA00023242"/>
    </source>
</evidence>
<evidence type="ECO:0000256" key="8">
    <source>
        <dbReference type="RuleBase" id="RU363084"/>
    </source>
</evidence>
<feature type="compositionally biased region" description="Polar residues" evidence="9">
    <location>
        <begin position="1"/>
        <end position="12"/>
    </location>
</feature>
<keyword evidence="7 8" id="KW-0539">Nucleus</keyword>
<protein>
    <recommendedName>
        <fullName evidence="8">rRNA-processing protein</fullName>
    </recommendedName>
</protein>
<evidence type="ECO:0000313" key="11">
    <source>
        <dbReference type="Proteomes" id="UP000289152"/>
    </source>
</evidence>
<keyword evidence="11" id="KW-1185">Reference proteome</keyword>
<gene>
    <name evidence="10" type="ORF">M231_06669</name>
</gene>
<evidence type="ECO:0000256" key="3">
    <source>
        <dbReference type="ARBA" id="ARBA00007869"/>
    </source>
</evidence>
<keyword evidence="5 8" id="KW-0698">rRNA processing</keyword>
<dbReference type="InParanoid" id="A0A4Q1BF00"/>
<dbReference type="EMBL" id="SDIL01000110">
    <property type="protein sequence ID" value="RXK36075.1"/>
    <property type="molecule type" value="Genomic_DNA"/>
</dbReference>
<evidence type="ECO:0000256" key="2">
    <source>
        <dbReference type="ARBA" id="ARBA00004604"/>
    </source>
</evidence>
<dbReference type="InterPro" id="IPR005579">
    <property type="entry name" value="Cgr1-like"/>
</dbReference>
<dbReference type="GO" id="GO:0006364">
    <property type="term" value="P:rRNA processing"/>
    <property type="evidence" value="ECO:0007669"/>
    <property type="project" value="UniProtKB-UniRule"/>
</dbReference>
<dbReference type="GO" id="GO:0005730">
    <property type="term" value="C:nucleolus"/>
    <property type="evidence" value="ECO:0007669"/>
    <property type="project" value="UniProtKB-SubCell"/>
</dbReference>
<keyword evidence="6" id="KW-0175">Coiled coil</keyword>
<dbReference type="Proteomes" id="UP000289152">
    <property type="component" value="Unassembled WGS sequence"/>
</dbReference>
<feature type="region of interest" description="Disordered" evidence="9">
    <location>
        <begin position="1"/>
        <end position="39"/>
    </location>
</feature>
<name>A0A4Q1BF00_TREME</name>
<comment type="function">
    <text evidence="1 8">Involved in nucleolar integrity and required for processing of the pre-rRNA for the 60S ribosome subunit.</text>
</comment>
<keyword evidence="4 8" id="KW-0690">Ribosome biogenesis</keyword>
<feature type="compositionally biased region" description="Basic and acidic residues" evidence="9">
    <location>
        <begin position="70"/>
        <end position="105"/>
    </location>
</feature>
<feature type="region of interest" description="Disordered" evidence="9">
    <location>
        <begin position="70"/>
        <end position="128"/>
    </location>
</feature>
<accession>A0A4Q1BF00</accession>
<comment type="caution">
    <text evidence="10">The sequence shown here is derived from an EMBL/GenBank/DDBJ whole genome shotgun (WGS) entry which is preliminary data.</text>
</comment>
<sequence length="128" mass="15023">MQVEQLRTSETGSLEPKPLARSKLGKTNGKGWKAPKETAVRRSYISPSIKTSFAKRKELEKTRQAVRDIEREMKEEKATEDERKRTAIRERRERQAEKERQEQLKAKMSAKKLQRMKKRLGRTKKVNG</sequence>
<organism evidence="10 11">
    <name type="scientific">Tremella mesenterica</name>
    <name type="common">Jelly fungus</name>
    <dbReference type="NCBI Taxonomy" id="5217"/>
    <lineage>
        <taxon>Eukaryota</taxon>
        <taxon>Fungi</taxon>
        <taxon>Dikarya</taxon>
        <taxon>Basidiomycota</taxon>
        <taxon>Agaricomycotina</taxon>
        <taxon>Tremellomycetes</taxon>
        <taxon>Tremellales</taxon>
        <taxon>Tremellaceae</taxon>
        <taxon>Tremella</taxon>
    </lineage>
</organism>
<evidence type="ECO:0000256" key="4">
    <source>
        <dbReference type="ARBA" id="ARBA00022517"/>
    </source>
</evidence>